<dbReference type="VEuPathDB" id="TrichDB:TVAGG3_0879220"/>
<dbReference type="AlphaFoldDB" id="A2FJ22"/>
<reference evidence="6" key="1">
    <citation type="submission" date="2006-10" db="EMBL/GenBank/DDBJ databases">
        <authorList>
            <person name="Amadeo P."/>
            <person name="Zhao Q."/>
            <person name="Wortman J."/>
            <person name="Fraser-Liggett C."/>
            <person name="Carlton J."/>
        </authorList>
    </citation>
    <scope>NUCLEOTIDE SEQUENCE</scope>
    <source>
        <strain evidence="6">G3</strain>
    </source>
</reference>
<dbReference type="PANTHER" id="PTHR12542">
    <property type="entry name" value="EXOCYST COMPLEX PROTEIN EXO70"/>
    <property type="match status" value="1"/>
</dbReference>
<dbReference type="GO" id="GO:0005546">
    <property type="term" value="F:phosphatidylinositol-4,5-bisphosphate binding"/>
    <property type="evidence" value="ECO:0007669"/>
    <property type="project" value="InterPro"/>
</dbReference>
<proteinExistence type="inferred from homology"/>
<dbReference type="RefSeq" id="XP_001308016.1">
    <property type="nucleotide sequence ID" value="XM_001308015.1"/>
</dbReference>
<protein>
    <recommendedName>
        <fullName evidence="4">Exocyst subunit Exo70 family protein</fullName>
    </recommendedName>
</protein>
<dbReference type="GO" id="GO:0006887">
    <property type="term" value="P:exocytosis"/>
    <property type="evidence" value="ECO:0000318"/>
    <property type="project" value="GO_Central"/>
</dbReference>
<keyword evidence="7" id="KW-1185">Reference proteome</keyword>
<dbReference type="KEGG" id="tva:4752830"/>
<dbReference type="OMA" id="GIIRAGP"/>
<evidence type="ECO:0000256" key="4">
    <source>
        <dbReference type="RuleBase" id="RU365026"/>
    </source>
</evidence>
<sequence>MDDSKRIADPEEQLRILEKAYETTSSQLNHLESTIQKFISNFATQENSLTELYNKMNQQQNVYKNIVRVKNYIKEIQDQINTSKRLAPILQTNIEENFDNYMDAMNTAIESRTYLNRFQFEDAYQERQNLSRLLDTAKSNVLTFFADLANRSATAILITNFAFENGKFVITDSKYENPIYPVPEELLKKMNRMAFALDKIRCTEHISIYNKARIKAIEESLGAIVAEAKKRVVLPGPLNVLDLPTYQKHQHPVHTVANLVGFFYKRERAFALAVFGDKYQTPFNSSFTPCFAMFIKIIDALQANVQAHIDILLEIDLVGTIVEVLESLVNEEDFSTYAVQLAQLSHSFHINIERILGQFKSAVEHHDPNSVPASGGVSALVSNVILFLISLTQYRLGLSQVISQSLENYVPQVLAALDKNVREKSTHYTDIVLRQLFLMNNAHYAYIAIESKPEFSAIVPQDFKNMLENTIQDAQKIYMNETWNKAFAILSYNSAFDGVKKGQKLTPQQKSILKSKFKNFKEAVLEIQQKHNSYCLKNAKLMEPIMNEAISKTHSKFESFYMRWHDSGFANHPEKYTAVQPSTLEGIINRMYGPKRASKRTSL</sequence>
<dbReference type="InParanoid" id="A2FJ22"/>
<dbReference type="SUPFAM" id="SSF74788">
    <property type="entry name" value="Cullin repeat-like"/>
    <property type="match status" value="1"/>
</dbReference>
<dbReference type="GO" id="GO:0000145">
    <property type="term" value="C:exocyst"/>
    <property type="evidence" value="ECO:0000318"/>
    <property type="project" value="GO_Central"/>
</dbReference>
<evidence type="ECO:0000256" key="2">
    <source>
        <dbReference type="ARBA" id="ARBA00022448"/>
    </source>
</evidence>
<keyword evidence="2 4" id="KW-0813">Transport</keyword>
<gene>
    <name evidence="6" type="ORF">TVAG_204280</name>
</gene>
<dbReference type="PANTHER" id="PTHR12542:SF41">
    <property type="entry name" value="EXOCYST COMPLEX COMPONENT 7"/>
    <property type="match status" value="1"/>
</dbReference>
<evidence type="ECO:0000256" key="1">
    <source>
        <dbReference type="ARBA" id="ARBA00006756"/>
    </source>
</evidence>
<comment type="similarity">
    <text evidence="1 4">Belongs to the EXO70 family.</text>
</comment>
<comment type="function">
    <text evidence="4">Component of the exocyst complex.</text>
</comment>
<dbReference type="InterPro" id="IPR016159">
    <property type="entry name" value="Cullin_repeat-like_dom_sf"/>
</dbReference>
<dbReference type="Gene3D" id="1.20.1280.170">
    <property type="entry name" value="Exocyst complex component Exo70"/>
    <property type="match status" value="1"/>
</dbReference>
<dbReference type="InterPro" id="IPR046364">
    <property type="entry name" value="Exo70_C"/>
</dbReference>
<keyword evidence="3 4" id="KW-0268">Exocytosis</keyword>
<dbReference type="Proteomes" id="UP000001542">
    <property type="component" value="Unassembled WGS sequence"/>
</dbReference>
<dbReference type="eggNOG" id="KOG2344">
    <property type="taxonomic scope" value="Eukaryota"/>
</dbReference>
<keyword evidence="4" id="KW-0653">Protein transport</keyword>
<feature type="domain" description="Exocyst complex subunit Exo70 C-terminal" evidence="5">
    <location>
        <begin position="251"/>
        <end position="589"/>
    </location>
</feature>
<dbReference type="OrthoDB" id="1922221at2759"/>
<name>A2FJ22_TRIV3</name>
<dbReference type="Pfam" id="PF03081">
    <property type="entry name" value="Exo70_C"/>
    <property type="match status" value="1"/>
</dbReference>
<dbReference type="Pfam" id="PF20669">
    <property type="entry name" value="Exo70_N"/>
    <property type="match status" value="1"/>
</dbReference>
<dbReference type="SMR" id="A2FJ22"/>
<evidence type="ECO:0000256" key="3">
    <source>
        <dbReference type="ARBA" id="ARBA00022483"/>
    </source>
</evidence>
<organism evidence="6 7">
    <name type="scientific">Trichomonas vaginalis (strain ATCC PRA-98 / G3)</name>
    <dbReference type="NCBI Taxonomy" id="412133"/>
    <lineage>
        <taxon>Eukaryota</taxon>
        <taxon>Metamonada</taxon>
        <taxon>Parabasalia</taxon>
        <taxon>Trichomonadida</taxon>
        <taxon>Trichomonadidae</taxon>
        <taxon>Trichomonas</taxon>
    </lineage>
</organism>
<dbReference type="VEuPathDB" id="TrichDB:TVAG_204280"/>
<accession>A2FJ22</accession>
<reference evidence="6" key="2">
    <citation type="journal article" date="2007" name="Science">
        <title>Draft genome sequence of the sexually transmitted pathogen Trichomonas vaginalis.</title>
        <authorList>
            <person name="Carlton J.M."/>
            <person name="Hirt R.P."/>
            <person name="Silva J.C."/>
            <person name="Delcher A.L."/>
            <person name="Schatz M."/>
            <person name="Zhao Q."/>
            <person name="Wortman J.R."/>
            <person name="Bidwell S.L."/>
            <person name="Alsmark U.C.M."/>
            <person name="Besteiro S."/>
            <person name="Sicheritz-Ponten T."/>
            <person name="Noel C.J."/>
            <person name="Dacks J.B."/>
            <person name="Foster P.G."/>
            <person name="Simillion C."/>
            <person name="Van de Peer Y."/>
            <person name="Miranda-Saavedra D."/>
            <person name="Barton G.J."/>
            <person name="Westrop G.D."/>
            <person name="Mueller S."/>
            <person name="Dessi D."/>
            <person name="Fiori P.L."/>
            <person name="Ren Q."/>
            <person name="Paulsen I."/>
            <person name="Zhang H."/>
            <person name="Bastida-Corcuera F.D."/>
            <person name="Simoes-Barbosa A."/>
            <person name="Brown M.T."/>
            <person name="Hayes R.D."/>
            <person name="Mukherjee M."/>
            <person name="Okumura C.Y."/>
            <person name="Schneider R."/>
            <person name="Smith A.J."/>
            <person name="Vanacova S."/>
            <person name="Villalvazo M."/>
            <person name="Haas B.J."/>
            <person name="Pertea M."/>
            <person name="Feldblyum T.V."/>
            <person name="Utterback T.R."/>
            <person name="Shu C.L."/>
            <person name="Osoegawa K."/>
            <person name="de Jong P.J."/>
            <person name="Hrdy I."/>
            <person name="Horvathova L."/>
            <person name="Zubacova Z."/>
            <person name="Dolezal P."/>
            <person name="Malik S.B."/>
            <person name="Logsdon J.M. Jr."/>
            <person name="Henze K."/>
            <person name="Gupta A."/>
            <person name="Wang C.C."/>
            <person name="Dunne R.L."/>
            <person name="Upcroft J.A."/>
            <person name="Upcroft P."/>
            <person name="White O."/>
            <person name="Salzberg S.L."/>
            <person name="Tang P."/>
            <person name="Chiu C.-H."/>
            <person name="Lee Y.-S."/>
            <person name="Embley T.M."/>
            <person name="Coombs G.H."/>
            <person name="Mottram J.C."/>
            <person name="Tachezy J."/>
            <person name="Fraser-Liggett C.M."/>
            <person name="Johnson P.J."/>
        </authorList>
    </citation>
    <scope>NUCLEOTIDE SEQUENCE [LARGE SCALE GENOMIC DNA]</scope>
    <source>
        <strain evidence="6">G3</strain>
    </source>
</reference>
<evidence type="ECO:0000313" key="6">
    <source>
        <dbReference type="EMBL" id="EAX95086.1"/>
    </source>
</evidence>
<evidence type="ECO:0000259" key="5">
    <source>
        <dbReference type="Pfam" id="PF03081"/>
    </source>
</evidence>
<dbReference type="InterPro" id="IPR004140">
    <property type="entry name" value="Exo70"/>
</dbReference>
<dbReference type="STRING" id="5722.A2FJ22"/>
<evidence type="ECO:0000313" key="7">
    <source>
        <dbReference type="Proteomes" id="UP000001542"/>
    </source>
</evidence>
<dbReference type="GO" id="GO:0015031">
    <property type="term" value="P:protein transport"/>
    <property type="evidence" value="ECO:0007669"/>
    <property type="project" value="UniProtKB-KW"/>
</dbReference>
<dbReference type="EMBL" id="DS113824">
    <property type="protein sequence ID" value="EAX95086.1"/>
    <property type="molecule type" value="Genomic_DNA"/>
</dbReference>